<feature type="transmembrane region" description="Helical" evidence="1">
    <location>
        <begin position="31"/>
        <end position="51"/>
    </location>
</feature>
<gene>
    <name evidence="2" type="ORF">K435DRAFT_335954</name>
</gene>
<sequence length="95" mass="10331">MYGLAFAVVSLPSSGYPIRVMNSGSLLPPIAGLSFGLCAQWVLFLFILLLLPLLLPLLLLLSLPLLLPLLIPLLIPLRHFPCLLLLSLHVPVLTL</sequence>
<keyword evidence="1" id="KW-0812">Transmembrane</keyword>
<feature type="transmembrane region" description="Helical" evidence="1">
    <location>
        <begin position="58"/>
        <end position="77"/>
    </location>
</feature>
<dbReference type="EMBL" id="ML179437">
    <property type="protein sequence ID" value="THU87739.1"/>
    <property type="molecule type" value="Genomic_DNA"/>
</dbReference>
<evidence type="ECO:0000313" key="2">
    <source>
        <dbReference type="EMBL" id="THU87739.1"/>
    </source>
</evidence>
<evidence type="ECO:0000313" key="3">
    <source>
        <dbReference type="Proteomes" id="UP000297245"/>
    </source>
</evidence>
<keyword evidence="1" id="KW-1133">Transmembrane helix</keyword>
<organism evidence="2 3">
    <name type="scientific">Dendrothele bispora (strain CBS 962.96)</name>
    <dbReference type="NCBI Taxonomy" id="1314807"/>
    <lineage>
        <taxon>Eukaryota</taxon>
        <taxon>Fungi</taxon>
        <taxon>Dikarya</taxon>
        <taxon>Basidiomycota</taxon>
        <taxon>Agaricomycotina</taxon>
        <taxon>Agaricomycetes</taxon>
        <taxon>Agaricomycetidae</taxon>
        <taxon>Agaricales</taxon>
        <taxon>Agaricales incertae sedis</taxon>
        <taxon>Dendrothele</taxon>
    </lineage>
</organism>
<reference evidence="2 3" key="1">
    <citation type="journal article" date="2019" name="Nat. Ecol. Evol.">
        <title>Megaphylogeny resolves global patterns of mushroom evolution.</title>
        <authorList>
            <person name="Varga T."/>
            <person name="Krizsan K."/>
            <person name="Foldi C."/>
            <person name="Dima B."/>
            <person name="Sanchez-Garcia M."/>
            <person name="Sanchez-Ramirez S."/>
            <person name="Szollosi G.J."/>
            <person name="Szarkandi J.G."/>
            <person name="Papp V."/>
            <person name="Albert L."/>
            <person name="Andreopoulos W."/>
            <person name="Angelini C."/>
            <person name="Antonin V."/>
            <person name="Barry K.W."/>
            <person name="Bougher N.L."/>
            <person name="Buchanan P."/>
            <person name="Buyck B."/>
            <person name="Bense V."/>
            <person name="Catcheside P."/>
            <person name="Chovatia M."/>
            <person name="Cooper J."/>
            <person name="Damon W."/>
            <person name="Desjardin D."/>
            <person name="Finy P."/>
            <person name="Geml J."/>
            <person name="Haridas S."/>
            <person name="Hughes K."/>
            <person name="Justo A."/>
            <person name="Karasinski D."/>
            <person name="Kautmanova I."/>
            <person name="Kiss B."/>
            <person name="Kocsube S."/>
            <person name="Kotiranta H."/>
            <person name="LaButti K.M."/>
            <person name="Lechner B.E."/>
            <person name="Liimatainen K."/>
            <person name="Lipzen A."/>
            <person name="Lukacs Z."/>
            <person name="Mihaltcheva S."/>
            <person name="Morgado L.N."/>
            <person name="Niskanen T."/>
            <person name="Noordeloos M.E."/>
            <person name="Ohm R.A."/>
            <person name="Ortiz-Santana B."/>
            <person name="Ovrebo C."/>
            <person name="Racz N."/>
            <person name="Riley R."/>
            <person name="Savchenko A."/>
            <person name="Shiryaev A."/>
            <person name="Soop K."/>
            <person name="Spirin V."/>
            <person name="Szebenyi C."/>
            <person name="Tomsovsky M."/>
            <person name="Tulloss R.E."/>
            <person name="Uehling J."/>
            <person name="Grigoriev I.V."/>
            <person name="Vagvolgyi C."/>
            <person name="Papp T."/>
            <person name="Martin F.M."/>
            <person name="Miettinen O."/>
            <person name="Hibbett D.S."/>
            <person name="Nagy L.G."/>
        </authorList>
    </citation>
    <scope>NUCLEOTIDE SEQUENCE [LARGE SCALE GENOMIC DNA]</scope>
    <source>
        <strain evidence="2 3">CBS 962.96</strain>
    </source>
</reference>
<name>A0A4S8LFK5_DENBC</name>
<protein>
    <submittedName>
        <fullName evidence="2">Uncharacterized protein</fullName>
    </submittedName>
</protein>
<keyword evidence="3" id="KW-1185">Reference proteome</keyword>
<dbReference type="AlphaFoldDB" id="A0A4S8LFK5"/>
<accession>A0A4S8LFK5</accession>
<proteinExistence type="predicted"/>
<keyword evidence="1" id="KW-0472">Membrane</keyword>
<evidence type="ECO:0000256" key="1">
    <source>
        <dbReference type="SAM" id="Phobius"/>
    </source>
</evidence>
<dbReference type="Proteomes" id="UP000297245">
    <property type="component" value="Unassembled WGS sequence"/>
</dbReference>